<protein>
    <submittedName>
        <fullName evidence="2">N-acetyltransferase</fullName>
    </submittedName>
</protein>
<dbReference type="InterPro" id="IPR016181">
    <property type="entry name" value="Acyl_CoA_acyltransferase"/>
</dbReference>
<dbReference type="RefSeq" id="WP_386132452.1">
    <property type="nucleotide sequence ID" value="NZ_JBHTJL010000016.1"/>
</dbReference>
<keyword evidence="3" id="KW-1185">Reference proteome</keyword>
<organism evidence="2 3">
    <name type="scientific">Winogradskyella litorisediminis</name>
    <dbReference type="NCBI Taxonomy" id="1156618"/>
    <lineage>
        <taxon>Bacteria</taxon>
        <taxon>Pseudomonadati</taxon>
        <taxon>Bacteroidota</taxon>
        <taxon>Flavobacteriia</taxon>
        <taxon>Flavobacteriales</taxon>
        <taxon>Flavobacteriaceae</taxon>
        <taxon>Winogradskyella</taxon>
    </lineage>
</organism>
<reference evidence="3" key="1">
    <citation type="journal article" date="2019" name="Int. J. Syst. Evol. Microbiol.">
        <title>The Global Catalogue of Microorganisms (GCM) 10K type strain sequencing project: providing services to taxonomists for standard genome sequencing and annotation.</title>
        <authorList>
            <consortium name="The Broad Institute Genomics Platform"/>
            <consortium name="The Broad Institute Genome Sequencing Center for Infectious Disease"/>
            <person name="Wu L."/>
            <person name="Ma J."/>
        </authorList>
    </citation>
    <scope>NUCLEOTIDE SEQUENCE [LARGE SCALE GENOMIC DNA]</scope>
    <source>
        <strain evidence="3">CCUG 62215</strain>
    </source>
</reference>
<evidence type="ECO:0000313" key="2">
    <source>
        <dbReference type="EMBL" id="MFD1064229.1"/>
    </source>
</evidence>
<name>A0ABW3NBT4_9FLAO</name>
<comment type="caution">
    <text evidence="2">The sequence shown here is derived from an EMBL/GenBank/DDBJ whole genome shotgun (WGS) entry which is preliminary data.</text>
</comment>
<accession>A0ABW3NBT4</accession>
<proteinExistence type="predicted"/>
<dbReference type="Gene3D" id="3.40.630.30">
    <property type="match status" value="1"/>
</dbReference>
<gene>
    <name evidence="2" type="ORF">ACFQ1Q_13315</name>
</gene>
<dbReference type="Proteomes" id="UP001597013">
    <property type="component" value="Unassembled WGS sequence"/>
</dbReference>
<evidence type="ECO:0000313" key="3">
    <source>
        <dbReference type="Proteomes" id="UP001597013"/>
    </source>
</evidence>
<evidence type="ECO:0000259" key="1">
    <source>
        <dbReference type="PROSITE" id="PS51729"/>
    </source>
</evidence>
<dbReference type="SUPFAM" id="SSF55729">
    <property type="entry name" value="Acyl-CoA N-acyltransferases (Nat)"/>
    <property type="match status" value="1"/>
</dbReference>
<dbReference type="InterPro" id="IPR031165">
    <property type="entry name" value="GNAT_YJDJ"/>
</dbReference>
<sequence>MTETAELIDNEFLRQFELKVEDEMAIVEYSLQERKIFLTKMIIPETIRSKEFELEFVDMVFSNIKERENLSVVPTSPEIAKFVKSNRKYKRMLPVGIRI</sequence>
<dbReference type="EMBL" id="JBHTJL010000016">
    <property type="protein sequence ID" value="MFD1064229.1"/>
    <property type="molecule type" value="Genomic_DNA"/>
</dbReference>
<dbReference type="PROSITE" id="PS51729">
    <property type="entry name" value="GNAT_YJDJ"/>
    <property type="match status" value="1"/>
</dbReference>
<dbReference type="Pfam" id="PF14542">
    <property type="entry name" value="Acetyltransf_CG"/>
    <property type="match status" value="1"/>
</dbReference>
<feature type="domain" description="N-acetyltransferase" evidence="1">
    <location>
        <begin position="8"/>
        <end position="94"/>
    </location>
</feature>